<dbReference type="Gene3D" id="2.60.120.10">
    <property type="entry name" value="Jelly Rolls"/>
    <property type="match status" value="1"/>
</dbReference>
<evidence type="ECO:0000256" key="1">
    <source>
        <dbReference type="ARBA" id="ARBA00022723"/>
    </source>
</evidence>
<evidence type="ECO:0000259" key="2">
    <source>
        <dbReference type="Pfam" id="PF07883"/>
    </source>
</evidence>
<sequence length="114" mass="12124">MIYRQAEMPVEERARMRGGEGVVLLRHLEKERLPAAGALFAVLTLAPGCSIGEHTHTGDTELLYFVSGEGTALDDGVARPVRAGDAMTTPDGHSHSVVNTGTEPLVMVASIIRS</sequence>
<dbReference type="AlphaFoldDB" id="A0A9D1CKR7"/>
<proteinExistence type="predicted"/>
<dbReference type="PANTHER" id="PTHR35848:SF6">
    <property type="entry name" value="CUPIN TYPE-2 DOMAIN-CONTAINING PROTEIN"/>
    <property type="match status" value="1"/>
</dbReference>
<comment type="caution">
    <text evidence="3">The sequence shown here is derived from an EMBL/GenBank/DDBJ whole genome shotgun (WGS) entry which is preliminary data.</text>
</comment>
<feature type="domain" description="Cupin type-2" evidence="2">
    <location>
        <begin position="42"/>
        <end position="109"/>
    </location>
</feature>
<gene>
    <name evidence="3" type="ORF">IAA66_10520</name>
</gene>
<name>A0A9D1CKR7_9FIRM</name>
<reference evidence="3" key="2">
    <citation type="journal article" date="2021" name="PeerJ">
        <title>Extensive microbial diversity within the chicken gut microbiome revealed by metagenomics and culture.</title>
        <authorList>
            <person name="Gilroy R."/>
            <person name="Ravi A."/>
            <person name="Getino M."/>
            <person name="Pursley I."/>
            <person name="Horton D.L."/>
            <person name="Alikhan N.F."/>
            <person name="Baker D."/>
            <person name="Gharbi K."/>
            <person name="Hall N."/>
            <person name="Watson M."/>
            <person name="Adriaenssens E.M."/>
            <person name="Foster-Nyarko E."/>
            <person name="Jarju S."/>
            <person name="Secka A."/>
            <person name="Antonio M."/>
            <person name="Oren A."/>
            <person name="Chaudhuri R.R."/>
            <person name="La Ragione R."/>
            <person name="Hildebrand F."/>
            <person name="Pallen M.J."/>
        </authorList>
    </citation>
    <scope>NUCLEOTIDE SEQUENCE</scope>
    <source>
        <strain evidence="3">ChiHile30-977</strain>
    </source>
</reference>
<evidence type="ECO:0000313" key="4">
    <source>
        <dbReference type="Proteomes" id="UP000886819"/>
    </source>
</evidence>
<dbReference type="CDD" id="cd02221">
    <property type="entry name" value="cupin_TM1287-like"/>
    <property type="match status" value="1"/>
</dbReference>
<evidence type="ECO:0000313" key="3">
    <source>
        <dbReference type="EMBL" id="HIQ63994.1"/>
    </source>
</evidence>
<dbReference type="InterPro" id="IPR014710">
    <property type="entry name" value="RmlC-like_jellyroll"/>
</dbReference>
<dbReference type="InterPro" id="IPR051610">
    <property type="entry name" value="GPI/OXD"/>
</dbReference>
<dbReference type="PANTHER" id="PTHR35848">
    <property type="entry name" value="OXALATE-BINDING PROTEIN"/>
    <property type="match status" value="1"/>
</dbReference>
<dbReference type="Pfam" id="PF07883">
    <property type="entry name" value="Cupin_2"/>
    <property type="match status" value="1"/>
</dbReference>
<protein>
    <submittedName>
        <fullName evidence="3">Cupin domain-containing protein</fullName>
    </submittedName>
</protein>
<dbReference type="SUPFAM" id="SSF51182">
    <property type="entry name" value="RmlC-like cupins"/>
    <property type="match status" value="1"/>
</dbReference>
<dbReference type="GO" id="GO:0046872">
    <property type="term" value="F:metal ion binding"/>
    <property type="evidence" value="ECO:0007669"/>
    <property type="project" value="UniProtKB-KW"/>
</dbReference>
<reference evidence="3" key="1">
    <citation type="submission" date="2020-10" db="EMBL/GenBank/DDBJ databases">
        <authorList>
            <person name="Gilroy R."/>
        </authorList>
    </citation>
    <scope>NUCLEOTIDE SEQUENCE</scope>
    <source>
        <strain evidence="3">ChiHile30-977</strain>
    </source>
</reference>
<dbReference type="EMBL" id="DVFI01000145">
    <property type="protein sequence ID" value="HIQ63994.1"/>
    <property type="molecule type" value="Genomic_DNA"/>
</dbReference>
<accession>A0A9D1CKR7</accession>
<organism evidence="3 4">
    <name type="scientific">Candidatus Avichristensenella intestinipullorum</name>
    <dbReference type="NCBI Taxonomy" id="2840693"/>
    <lineage>
        <taxon>Bacteria</taxon>
        <taxon>Bacillati</taxon>
        <taxon>Bacillota</taxon>
        <taxon>Clostridia</taxon>
        <taxon>Candidatus Avichristensenella</taxon>
    </lineage>
</organism>
<keyword evidence="1" id="KW-0479">Metal-binding</keyword>
<dbReference type="Proteomes" id="UP000886819">
    <property type="component" value="Unassembled WGS sequence"/>
</dbReference>
<dbReference type="InterPro" id="IPR011051">
    <property type="entry name" value="RmlC_Cupin_sf"/>
</dbReference>
<dbReference type="InterPro" id="IPR013096">
    <property type="entry name" value="Cupin_2"/>
</dbReference>